<dbReference type="RefSeq" id="WP_041111533.1">
    <property type="nucleotide sequence ID" value="NZ_CP004373.1"/>
</dbReference>
<feature type="signal peptide" evidence="1">
    <location>
        <begin position="1"/>
        <end position="21"/>
    </location>
</feature>
<dbReference type="KEGG" id="goy:GLS_c11280"/>
<organism evidence="2 3">
    <name type="scientific">Gluconobacter oxydans DSM 3504</name>
    <dbReference type="NCBI Taxonomy" id="1288313"/>
    <lineage>
        <taxon>Bacteria</taxon>
        <taxon>Pseudomonadati</taxon>
        <taxon>Pseudomonadota</taxon>
        <taxon>Alphaproteobacteria</taxon>
        <taxon>Acetobacterales</taxon>
        <taxon>Acetobacteraceae</taxon>
        <taxon>Gluconobacter</taxon>
    </lineage>
</organism>
<proteinExistence type="predicted"/>
<protein>
    <submittedName>
        <fullName evidence="2">Uncharacterized protein</fullName>
    </submittedName>
</protein>
<gene>
    <name evidence="2" type="ORF">GLS_c11280</name>
</gene>
<feature type="chain" id="PRO_5001648755" evidence="1">
    <location>
        <begin position="22"/>
        <end position="124"/>
    </location>
</feature>
<evidence type="ECO:0000313" key="3">
    <source>
        <dbReference type="Proteomes" id="UP000031656"/>
    </source>
</evidence>
<dbReference type="HOGENOM" id="CLU_2000674_0_0_5"/>
<dbReference type="GeneID" id="56905362"/>
<name>A0A067Z431_GLUOY</name>
<dbReference type="Proteomes" id="UP000031656">
    <property type="component" value="Chromosome"/>
</dbReference>
<sequence length="124" mass="12525">MKKILSLGLLCATILVSQAQAASTPTVSGVFEKTVHAFSESHAPLGQIPASDLLNQPVVGIDEETGLLKVQTPKGLVLVARAAVTTTMAAAAPRETSCSYIGTLSASGTGSSSGFASNCKPGTH</sequence>
<evidence type="ECO:0000256" key="1">
    <source>
        <dbReference type="SAM" id="SignalP"/>
    </source>
</evidence>
<evidence type="ECO:0000313" key="2">
    <source>
        <dbReference type="EMBL" id="AHK71034.1"/>
    </source>
</evidence>
<dbReference type="EMBL" id="CP004373">
    <property type="protein sequence ID" value="AHK71034.1"/>
    <property type="molecule type" value="Genomic_DNA"/>
</dbReference>
<keyword evidence="1" id="KW-0732">Signal</keyword>
<accession>A0A067Z431</accession>
<reference evidence="2 3" key="1">
    <citation type="journal article" date="2015" name="Appl. Microbiol. Biotechnol.">
        <title>The consequence of an additional NADH dehydrogenase paralog on the growth of Gluconobacter oxydans DSM3504.</title>
        <authorList>
            <person name="Kostner D."/>
            <person name="Luchterhand B."/>
            <person name="Junker A."/>
            <person name="Volland S."/>
            <person name="Daniel R."/>
            <person name="Buchs J."/>
            <person name="Liebl W."/>
            <person name="Ehrenreich A."/>
        </authorList>
    </citation>
    <scope>NUCLEOTIDE SEQUENCE [LARGE SCALE GENOMIC DNA]</scope>
    <source>
        <strain evidence="2">DSM 3504</strain>
    </source>
</reference>
<dbReference type="AlphaFoldDB" id="A0A067Z431"/>